<name>A0A8X6NWV9_NEPPI</name>
<gene>
    <name evidence="1" type="ORF">NPIL_229761</name>
</gene>
<evidence type="ECO:0000313" key="1">
    <source>
        <dbReference type="EMBL" id="GFT38680.1"/>
    </source>
</evidence>
<evidence type="ECO:0008006" key="3">
    <source>
        <dbReference type="Google" id="ProtNLM"/>
    </source>
</evidence>
<proteinExistence type="predicted"/>
<dbReference type="EMBL" id="BMAW01014393">
    <property type="protein sequence ID" value="GFT38680.1"/>
    <property type="molecule type" value="Genomic_DNA"/>
</dbReference>
<comment type="caution">
    <text evidence="1">The sequence shown here is derived from an EMBL/GenBank/DDBJ whole genome shotgun (WGS) entry which is preliminary data.</text>
</comment>
<accession>A0A8X6NWV9</accession>
<evidence type="ECO:0000313" key="2">
    <source>
        <dbReference type="Proteomes" id="UP000887013"/>
    </source>
</evidence>
<reference evidence="1" key="1">
    <citation type="submission" date="2020-08" db="EMBL/GenBank/DDBJ databases">
        <title>Multicomponent nature underlies the extraordinary mechanical properties of spider dragline silk.</title>
        <authorList>
            <person name="Kono N."/>
            <person name="Nakamura H."/>
            <person name="Mori M."/>
            <person name="Yoshida Y."/>
            <person name="Ohtoshi R."/>
            <person name="Malay A.D."/>
            <person name="Moran D.A.P."/>
            <person name="Tomita M."/>
            <person name="Numata K."/>
            <person name="Arakawa K."/>
        </authorList>
    </citation>
    <scope>NUCLEOTIDE SEQUENCE</scope>
</reference>
<organism evidence="1 2">
    <name type="scientific">Nephila pilipes</name>
    <name type="common">Giant wood spider</name>
    <name type="synonym">Nephila maculata</name>
    <dbReference type="NCBI Taxonomy" id="299642"/>
    <lineage>
        <taxon>Eukaryota</taxon>
        <taxon>Metazoa</taxon>
        <taxon>Ecdysozoa</taxon>
        <taxon>Arthropoda</taxon>
        <taxon>Chelicerata</taxon>
        <taxon>Arachnida</taxon>
        <taxon>Araneae</taxon>
        <taxon>Araneomorphae</taxon>
        <taxon>Entelegynae</taxon>
        <taxon>Araneoidea</taxon>
        <taxon>Nephilidae</taxon>
        <taxon>Nephila</taxon>
    </lineage>
</organism>
<protein>
    <recommendedName>
        <fullName evidence="3">BED-type domain-containing protein</fullName>
    </recommendedName>
</protein>
<dbReference type="Proteomes" id="UP000887013">
    <property type="component" value="Unassembled WGS sequence"/>
</dbReference>
<dbReference type="AlphaFoldDB" id="A0A8X6NWV9"/>
<keyword evidence="2" id="KW-1185">Reference proteome</keyword>
<sequence length="79" mass="8898">MYKAGRNLDSIWDSFQRLSVNGKIVAKCKKCGHMQSNEVARMKVHVSNCAKKSSSECVEEIQCSDSMMDEEVDQPTVKI</sequence>